<dbReference type="RefSeq" id="WP_146857341.1">
    <property type="nucleotide sequence ID" value="NZ_BKAU01000001.1"/>
</dbReference>
<dbReference type="Proteomes" id="UP000321436">
    <property type="component" value="Unassembled WGS sequence"/>
</dbReference>
<dbReference type="EMBL" id="BKAU01000001">
    <property type="protein sequence ID" value="GEP93835.1"/>
    <property type="molecule type" value="Genomic_DNA"/>
</dbReference>
<evidence type="ECO:0000256" key="1">
    <source>
        <dbReference type="SAM" id="SignalP"/>
    </source>
</evidence>
<feature type="signal peptide" evidence="1">
    <location>
        <begin position="1"/>
        <end position="25"/>
    </location>
</feature>
<organism evidence="2 3">
    <name type="scientific">Chitinophaga cymbidii</name>
    <dbReference type="NCBI Taxonomy" id="1096750"/>
    <lineage>
        <taxon>Bacteria</taxon>
        <taxon>Pseudomonadati</taxon>
        <taxon>Bacteroidota</taxon>
        <taxon>Chitinophagia</taxon>
        <taxon>Chitinophagales</taxon>
        <taxon>Chitinophagaceae</taxon>
        <taxon>Chitinophaga</taxon>
    </lineage>
</organism>
<gene>
    <name evidence="2" type="ORF">CCY01nite_00950</name>
</gene>
<protein>
    <recommendedName>
        <fullName evidence="4">Lipoprotein</fullName>
    </recommendedName>
</protein>
<comment type="caution">
    <text evidence="2">The sequence shown here is derived from an EMBL/GenBank/DDBJ whole genome shotgun (WGS) entry which is preliminary data.</text>
</comment>
<evidence type="ECO:0000313" key="3">
    <source>
        <dbReference type="Proteomes" id="UP000321436"/>
    </source>
</evidence>
<dbReference type="OrthoDB" id="674555at2"/>
<reference evidence="2 3" key="1">
    <citation type="submission" date="2019-07" db="EMBL/GenBank/DDBJ databases">
        <title>Whole genome shotgun sequence of Chitinophaga cymbidii NBRC 109752.</title>
        <authorList>
            <person name="Hosoyama A."/>
            <person name="Uohara A."/>
            <person name="Ohji S."/>
            <person name="Ichikawa N."/>
        </authorList>
    </citation>
    <scope>NUCLEOTIDE SEQUENCE [LARGE SCALE GENOMIC DNA]</scope>
    <source>
        <strain evidence="2 3">NBRC 109752</strain>
    </source>
</reference>
<name>A0A512RDQ1_9BACT</name>
<dbReference type="AlphaFoldDB" id="A0A512RDQ1"/>
<dbReference type="PROSITE" id="PS51257">
    <property type="entry name" value="PROKAR_LIPOPROTEIN"/>
    <property type="match status" value="1"/>
</dbReference>
<feature type="chain" id="PRO_5021895708" description="Lipoprotein" evidence="1">
    <location>
        <begin position="26"/>
        <end position="191"/>
    </location>
</feature>
<keyword evidence="1" id="KW-0732">Signal</keyword>
<proteinExistence type="predicted"/>
<sequence>MCATKSVIKASLYLSLFIVSSCARYVDTVRSYSNGYAKNDFFQFYPDSNVFRYKSNVVLTKDTERIYPKFFEVRLPKKIRFYEFIGSTDFSFYYDKGQTVFIKVNLEKSKISRDTVYNPTRDQLGELIESTAQTGNGKYNLNAIPFNEHRKHLVMQRGNATTLLYNIEDKNFDLFYGYISKFRFINIHGVD</sequence>
<evidence type="ECO:0008006" key="4">
    <source>
        <dbReference type="Google" id="ProtNLM"/>
    </source>
</evidence>
<keyword evidence="3" id="KW-1185">Reference proteome</keyword>
<evidence type="ECO:0000313" key="2">
    <source>
        <dbReference type="EMBL" id="GEP93835.1"/>
    </source>
</evidence>
<accession>A0A512RDQ1</accession>